<dbReference type="SUPFAM" id="SSF158472">
    <property type="entry name" value="HAMP domain-like"/>
    <property type="match status" value="1"/>
</dbReference>
<keyword evidence="13" id="KW-1185">Reference proteome</keyword>
<dbReference type="CDD" id="cd06225">
    <property type="entry name" value="HAMP"/>
    <property type="match status" value="1"/>
</dbReference>
<dbReference type="GO" id="GO:0016020">
    <property type="term" value="C:membrane"/>
    <property type="evidence" value="ECO:0007669"/>
    <property type="project" value="UniProtKB-SubCell"/>
</dbReference>
<evidence type="ECO:0000256" key="2">
    <source>
        <dbReference type="ARBA" id="ARBA00004370"/>
    </source>
</evidence>
<dbReference type="Proteomes" id="UP000595897">
    <property type="component" value="Chromosome"/>
</dbReference>
<dbReference type="KEGG" id="ahb:bsdtb5_34880"/>
<dbReference type="SMART" id="SM00387">
    <property type="entry name" value="HATPase_c"/>
    <property type="match status" value="1"/>
</dbReference>
<dbReference type="PANTHER" id="PTHR34220:SF7">
    <property type="entry name" value="SENSOR HISTIDINE KINASE YPDA"/>
    <property type="match status" value="1"/>
</dbReference>
<evidence type="ECO:0000313" key="13">
    <source>
        <dbReference type="Proteomes" id="UP000595897"/>
    </source>
</evidence>
<feature type="domain" description="HAMP" evidence="11">
    <location>
        <begin position="326"/>
        <end position="378"/>
    </location>
</feature>
<feature type="transmembrane region" description="Helical" evidence="9">
    <location>
        <begin position="301"/>
        <end position="325"/>
    </location>
</feature>
<dbReference type="GO" id="GO:0000155">
    <property type="term" value="F:phosphorelay sensor kinase activity"/>
    <property type="evidence" value="ECO:0007669"/>
    <property type="project" value="InterPro"/>
</dbReference>
<evidence type="ECO:0000256" key="4">
    <source>
        <dbReference type="ARBA" id="ARBA00022553"/>
    </source>
</evidence>
<dbReference type="PRINTS" id="PR00344">
    <property type="entry name" value="BCTRLSENSOR"/>
</dbReference>
<protein>
    <recommendedName>
        <fullName evidence="3">histidine kinase</fullName>
        <ecNumber evidence="3">2.7.13.3</ecNumber>
    </recommendedName>
</protein>
<organism evidence="12 13">
    <name type="scientific">Anaeromicropila herbilytica</name>
    <dbReference type="NCBI Taxonomy" id="2785025"/>
    <lineage>
        <taxon>Bacteria</taxon>
        <taxon>Bacillati</taxon>
        <taxon>Bacillota</taxon>
        <taxon>Clostridia</taxon>
        <taxon>Lachnospirales</taxon>
        <taxon>Lachnospiraceae</taxon>
        <taxon>Anaeromicropila</taxon>
    </lineage>
</organism>
<keyword evidence="9" id="KW-0812">Transmembrane</keyword>
<evidence type="ECO:0000259" key="10">
    <source>
        <dbReference type="PROSITE" id="PS50109"/>
    </source>
</evidence>
<keyword evidence="8" id="KW-0175">Coiled coil</keyword>
<evidence type="ECO:0000259" key="11">
    <source>
        <dbReference type="PROSITE" id="PS50885"/>
    </source>
</evidence>
<dbReference type="Pfam" id="PF02518">
    <property type="entry name" value="HATPase_c"/>
    <property type="match status" value="1"/>
</dbReference>
<dbReference type="InterPro" id="IPR010559">
    <property type="entry name" value="Sig_transdc_His_kin_internal"/>
</dbReference>
<dbReference type="Gene3D" id="3.30.565.10">
    <property type="entry name" value="Histidine kinase-like ATPase, C-terminal domain"/>
    <property type="match status" value="1"/>
</dbReference>
<feature type="domain" description="Histidine kinase" evidence="10">
    <location>
        <begin position="399"/>
        <end position="597"/>
    </location>
</feature>
<evidence type="ECO:0000256" key="9">
    <source>
        <dbReference type="SAM" id="Phobius"/>
    </source>
</evidence>
<name>A0A7R7IDY1_9FIRM</name>
<dbReference type="InterPro" id="IPR036890">
    <property type="entry name" value="HATPase_C_sf"/>
</dbReference>
<dbReference type="InterPro" id="IPR004358">
    <property type="entry name" value="Sig_transdc_His_kin-like_C"/>
</dbReference>
<keyword evidence="7" id="KW-0902">Two-component regulatory system</keyword>
<keyword evidence="9" id="KW-0472">Membrane</keyword>
<feature type="coiled-coil region" evidence="8">
    <location>
        <begin position="359"/>
        <end position="398"/>
    </location>
</feature>
<sequence>MGYIKELLMKRKITQKITFIVFFFTLFPTIIFFVFLLHNVQKNAVNDQIGQLKTTINQDYSHLQKIIELCNMSTQVFLNSPNLLRYLERVKSGEKISITDSMEFYRDDISSLEQLVNGNPYLYQIRVYADNKEMQEMMPILYRTERLRRLSWGKEVIESGTWHYDFNDSLFPKHVRAYEEHIMSLTTLIPDHSHGRLGIIEVAIHMETAFPKLFDTNERSWSCFIDNITREQYYNKSKKNRWNPYVSTLLSKVNNKSKKDQIIVTKIAGEEVIIASKTINELDGRLVKVVSLKKIIHNVNVFRNLACLLLIITLELLIIVINIIVKTGSKRFYDVLKTLHIVQNGNLDVEVPYCGTDEIGELSEQINIMLKKIKQLVKDNIDREVLVKNSEIRALQNQINAHFIYNVLESVKMMAEVNEQYDISDAITSLGKMLRYSMKGLSKNVTVEQEIDYIKDYINLMNLRFDYEIYLSLNIPEELWQEEIPKMSLQPIVENAISHGIEQLAEDTNIYIKGIVKKEEFIIEVTDQGKGMTDEELGLLHRRIEEDIETSGGSGNGIGLKNVQDRIRIHFGEQYGIDISSMLGCYTKVSIRIPRNRRV</sequence>
<dbReference type="RefSeq" id="WP_271713260.1">
    <property type="nucleotide sequence ID" value="NZ_AP024169.1"/>
</dbReference>
<reference evidence="12 13" key="1">
    <citation type="submission" date="2020-11" db="EMBL/GenBank/DDBJ databases">
        <title>Draft genome sequencing of a Lachnospiraceae strain isolated from anoxic soil subjected to BSD treatment.</title>
        <authorList>
            <person name="Uek A."/>
            <person name="Tonouchi A."/>
        </authorList>
    </citation>
    <scope>NUCLEOTIDE SEQUENCE [LARGE SCALE GENOMIC DNA]</scope>
    <source>
        <strain evidence="12 13">TB5</strain>
    </source>
</reference>
<evidence type="ECO:0000256" key="7">
    <source>
        <dbReference type="ARBA" id="ARBA00023012"/>
    </source>
</evidence>
<dbReference type="InterPro" id="IPR050640">
    <property type="entry name" value="Bact_2-comp_sensor_kinase"/>
</dbReference>
<dbReference type="Pfam" id="PF06580">
    <property type="entry name" value="His_kinase"/>
    <property type="match status" value="1"/>
</dbReference>
<evidence type="ECO:0000256" key="8">
    <source>
        <dbReference type="SAM" id="Coils"/>
    </source>
</evidence>
<feature type="transmembrane region" description="Helical" evidence="9">
    <location>
        <begin position="17"/>
        <end position="37"/>
    </location>
</feature>
<dbReference type="Gene3D" id="6.10.340.10">
    <property type="match status" value="1"/>
</dbReference>
<gene>
    <name evidence="12" type="ORF">bsdtb5_34880</name>
</gene>
<evidence type="ECO:0000256" key="3">
    <source>
        <dbReference type="ARBA" id="ARBA00012438"/>
    </source>
</evidence>
<dbReference type="PROSITE" id="PS50109">
    <property type="entry name" value="HIS_KIN"/>
    <property type="match status" value="1"/>
</dbReference>
<evidence type="ECO:0000256" key="1">
    <source>
        <dbReference type="ARBA" id="ARBA00000085"/>
    </source>
</evidence>
<dbReference type="PANTHER" id="PTHR34220">
    <property type="entry name" value="SENSOR HISTIDINE KINASE YPDA"/>
    <property type="match status" value="1"/>
</dbReference>
<comment type="subcellular location">
    <subcellularLocation>
        <location evidence="2">Membrane</location>
    </subcellularLocation>
</comment>
<dbReference type="InterPro" id="IPR003660">
    <property type="entry name" value="HAMP_dom"/>
</dbReference>
<keyword evidence="4" id="KW-0597">Phosphoprotein</keyword>
<dbReference type="SUPFAM" id="SSF55874">
    <property type="entry name" value="ATPase domain of HSP90 chaperone/DNA topoisomerase II/histidine kinase"/>
    <property type="match status" value="1"/>
</dbReference>
<dbReference type="InterPro" id="IPR005467">
    <property type="entry name" value="His_kinase_dom"/>
</dbReference>
<keyword evidence="9" id="KW-1133">Transmembrane helix</keyword>
<proteinExistence type="predicted"/>
<comment type="catalytic activity">
    <reaction evidence="1">
        <text>ATP + protein L-histidine = ADP + protein N-phospho-L-histidine.</text>
        <dbReference type="EC" id="2.7.13.3"/>
    </reaction>
</comment>
<dbReference type="PROSITE" id="PS50885">
    <property type="entry name" value="HAMP"/>
    <property type="match status" value="1"/>
</dbReference>
<evidence type="ECO:0000256" key="6">
    <source>
        <dbReference type="ARBA" id="ARBA00022777"/>
    </source>
</evidence>
<keyword evidence="6" id="KW-0418">Kinase</keyword>
<evidence type="ECO:0000313" key="12">
    <source>
        <dbReference type="EMBL" id="BCN32193.1"/>
    </source>
</evidence>
<dbReference type="EC" id="2.7.13.3" evidence="3"/>
<keyword evidence="5" id="KW-0808">Transferase</keyword>
<dbReference type="AlphaFoldDB" id="A0A7R7IDY1"/>
<dbReference type="EMBL" id="AP024169">
    <property type="protein sequence ID" value="BCN32193.1"/>
    <property type="molecule type" value="Genomic_DNA"/>
</dbReference>
<dbReference type="InterPro" id="IPR003594">
    <property type="entry name" value="HATPase_dom"/>
</dbReference>
<evidence type="ECO:0000256" key="5">
    <source>
        <dbReference type="ARBA" id="ARBA00022679"/>
    </source>
</evidence>
<accession>A0A7R7IDY1</accession>